<keyword evidence="1" id="KW-0472">Membrane</keyword>
<evidence type="ECO:0000313" key="4">
    <source>
        <dbReference type="Proteomes" id="UP000222564"/>
    </source>
</evidence>
<keyword evidence="1" id="KW-0812">Transmembrane</keyword>
<feature type="transmembrane region" description="Helical" evidence="1">
    <location>
        <begin position="125"/>
        <end position="145"/>
    </location>
</feature>
<dbReference type="AlphaFoldDB" id="A0A2C6MGR0"/>
<dbReference type="EMBL" id="AWQQ01000020">
    <property type="protein sequence ID" value="PHJ39428.1"/>
    <property type="molecule type" value="Genomic_DNA"/>
</dbReference>
<sequence length="238" mass="26748">MMDNPSGTRIWELDFLRGIAILMMVVFHILYDLNTFYQVPILYEQGPVYYIGKTAASLFIIVAGISCSLSRNNVKRGAKLFALGLVITLVTSLTVPGSNIFFGILHFLGTAILLYPLFKHLKPGLLLTLGTGIILTGFYLKRIAMPNHLLAPLGLMGPDFYSADYYPLVPWLGLFLYGVVLGKMIYREKNSLFASFPFRQNPLNTLGRHSLAIYLLHQPVILLLLSLLYRSFPFKINV</sequence>
<reference evidence="3 4" key="1">
    <citation type="submission" date="2013-09" db="EMBL/GenBank/DDBJ databases">
        <title>Biodegradation of hydrocarbons in the deep terrestrial subsurface : characterization of a microbial consortium composed of two Desulfotomaculum species originating from a deep geological formation.</title>
        <authorList>
            <person name="Aullo T."/>
            <person name="Berlendis S."/>
            <person name="Lascourreges J.-F."/>
            <person name="Dessort D."/>
            <person name="Saint-Laurent S."/>
            <person name="Schraauwers B."/>
            <person name="Mas J."/>
            <person name="Magot M."/>
            <person name="Ranchou-Peyruse A."/>
        </authorList>
    </citation>
    <scope>NUCLEOTIDE SEQUENCE [LARGE SCALE GENOMIC DNA]</scope>
    <source>
        <strain evidence="3 4">Bs107</strain>
    </source>
</reference>
<dbReference type="Pfam" id="PF07786">
    <property type="entry name" value="HGSNAT_cat"/>
    <property type="match status" value="1"/>
</dbReference>
<protein>
    <recommendedName>
        <fullName evidence="2">Heparan-alpha-glucosaminide N-acetyltransferase catalytic domain-containing protein</fullName>
    </recommendedName>
</protein>
<accession>A0A2C6MGR0</accession>
<feature type="transmembrane region" description="Helical" evidence="1">
    <location>
        <begin position="12"/>
        <end position="30"/>
    </location>
</feature>
<name>A0A2C6MGR0_9FIRM</name>
<evidence type="ECO:0000313" key="3">
    <source>
        <dbReference type="EMBL" id="PHJ39428.1"/>
    </source>
</evidence>
<evidence type="ECO:0000256" key="1">
    <source>
        <dbReference type="SAM" id="Phobius"/>
    </source>
</evidence>
<feature type="transmembrane region" description="Helical" evidence="1">
    <location>
        <begin position="206"/>
        <end position="229"/>
    </location>
</feature>
<feature type="transmembrane region" description="Helical" evidence="1">
    <location>
        <begin position="77"/>
        <end position="94"/>
    </location>
</feature>
<comment type="caution">
    <text evidence="3">The sequence shown here is derived from an EMBL/GenBank/DDBJ whole genome shotgun (WGS) entry which is preliminary data.</text>
</comment>
<keyword evidence="4" id="KW-1185">Reference proteome</keyword>
<feature type="transmembrane region" description="Helical" evidence="1">
    <location>
        <begin position="165"/>
        <end position="186"/>
    </location>
</feature>
<keyword evidence="1" id="KW-1133">Transmembrane helix</keyword>
<dbReference type="InterPro" id="IPR012429">
    <property type="entry name" value="HGSNAT_cat"/>
</dbReference>
<dbReference type="OrthoDB" id="9807591at2"/>
<gene>
    <name evidence="3" type="ORF">P378_03200</name>
</gene>
<feature type="domain" description="Heparan-alpha-glucosaminide N-acetyltransferase catalytic" evidence="2">
    <location>
        <begin position="9"/>
        <end position="219"/>
    </location>
</feature>
<proteinExistence type="predicted"/>
<feature type="transmembrane region" description="Helical" evidence="1">
    <location>
        <begin position="100"/>
        <end position="118"/>
    </location>
</feature>
<organism evidence="3 4">
    <name type="scientific">Desulforamulus profundi</name>
    <dbReference type="NCBI Taxonomy" id="1383067"/>
    <lineage>
        <taxon>Bacteria</taxon>
        <taxon>Bacillati</taxon>
        <taxon>Bacillota</taxon>
        <taxon>Clostridia</taxon>
        <taxon>Eubacteriales</taxon>
        <taxon>Peptococcaceae</taxon>
        <taxon>Desulforamulus</taxon>
    </lineage>
</organism>
<feature type="transmembrane region" description="Helical" evidence="1">
    <location>
        <begin position="50"/>
        <end position="70"/>
    </location>
</feature>
<dbReference type="RefSeq" id="WP_099082198.1">
    <property type="nucleotide sequence ID" value="NZ_AWQQ01000020.1"/>
</dbReference>
<evidence type="ECO:0000259" key="2">
    <source>
        <dbReference type="Pfam" id="PF07786"/>
    </source>
</evidence>
<dbReference type="Proteomes" id="UP000222564">
    <property type="component" value="Unassembled WGS sequence"/>
</dbReference>